<evidence type="ECO:0000313" key="3">
    <source>
        <dbReference type="Proteomes" id="UP001595637"/>
    </source>
</evidence>
<dbReference type="Pfam" id="PF02230">
    <property type="entry name" value="Abhydrolase_2"/>
    <property type="match status" value="1"/>
</dbReference>
<proteinExistence type="predicted"/>
<dbReference type="GO" id="GO:0016787">
    <property type="term" value="F:hydrolase activity"/>
    <property type="evidence" value="ECO:0007669"/>
    <property type="project" value="UniProtKB-KW"/>
</dbReference>
<organism evidence="2 3">
    <name type="scientific">Salinicoccus sesuvii</name>
    <dbReference type="NCBI Taxonomy" id="868281"/>
    <lineage>
        <taxon>Bacteria</taxon>
        <taxon>Bacillati</taxon>
        <taxon>Bacillota</taxon>
        <taxon>Bacilli</taxon>
        <taxon>Bacillales</taxon>
        <taxon>Staphylococcaceae</taxon>
        <taxon>Salinicoccus</taxon>
    </lineage>
</organism>
<evidence type="ECO:0000259" key="1">
    <source>
        <dbReference type="Pfam" id="PF02230"/>
    </source>
</evidence>
<dbReference type="EMBL" id="JBHRVQ010000001">
    <property type="protein sequence ID" value="MFC3387686.1"/>
    <property type="molecule type" value="Genomic_DNA"/>
</dbReference>
<keyword evidence="2" id="KW-0378">Hydrolase</keyword>
<dbReference type="RefSeq" id="WP_380651970.1">
    <property type="nucleotide sequence ID" value="NZ_JBHRVQ010000001.1"/>
</dbReference>
<sequence>MEHLFIKSNSGKQNTLILFHGSGGRETDLLEVSAMVDGTANVLALRGDVDDEGQVRFFKRQGSGHNEESLRIEGEKIVGLLEQLFSEYGLDLEQAIYIGYSNGANMAAHLLLNHQLPVAGAILMHSAYKGQISEQANLLGRKVLLTAGARDMIAPAGEAYQLKQKLEQKGASTEVKLTDGGHEIVSEELMEGHVWYLKVKS</sequence>
<keyword evidence="3" id="KW-1185">Reference proteome</keyword>
<feature type="domain" description="Phospholipase/carboxylesterase/thioesterase" evidence="1">
    <location>
        <begin position="76"/>
        <end position="190"/>
    </location>
</feature>
<dbReference type="SUPFAM" id="SSF53474">
    <property type="entry name" value="alpha/beta-Hydrolases"/>
    <property type="match status" value="1"/>
</dbReference>
<dbReference type="Proteomes" id="UP001595637">
    <property type="component" value="Unassembled WGS sequence"/>
</dbReference>
<evidence type="ECO:0000313" key="2">
    <source>
        <dbReference type="EMBL" id="MFC3387686.1"/>
    </source>
</evidence>
<reference evidence="3" key="1">
    <citation type="journal article" date="2019" name="Int. J. Syst. Evol. Microbiol.">
        <title>The Global Catalogue of Microorganisms (GCM) 10K type strain sequencing project: providing services to taxonomists for standard genome sequencing and annotation.</title>
        <authorList>
            <consortium name="The Broad Institute Genomics Platform"/>
            <consortium name="The Broad Institute Genome Sequencing Center for Infectious Disease"/>
            <person name="Wu L."/>
            <person name="Ma J."/>
        </authorList>
    </citation>
    <scope>NUCLEOTIDE SEQUENCE [LARGE SCALE GENOMIC DNA]</scope>
    <source>
        <strain evidence="3">CCM 7756</strain>
    </source>
</reference>
<accession>A0ABV7N274</accession>
<dbReference type="Gene3D" id="3.40.50.1820">
    <property type="entry name" value="alpha/beta hydrolase"/>
    <property type="match status" value="1"/>
</dbReference>
<dbReference type="InterPro" id="IPR029058">
    <property type="entry name" value="AB_hydrolase_fold"/>
</dbReference>
<name>A0ABV7N274_9STAP</name>
<gene>
    <name evidence="2" type="ORF">ACFOEO_03600</name>
</gene>
<comment type="caution">
    <text evidence="2">The sequence shown here is derived from an EMBL/GenBank/DDBJ whole genome shotgun (WGS) entry which is preliminary data.</text>
</comment>
<protein>
    <submittedName>
        <fullName evidence="2">Alpha/beta hydrolase</fullName>
    </submittedName>
</protein>
<dbReference type="InterPro" id="IPR003140">
    <property type="entry name" value="PLipase/COase/thioEstase"/>
</dbReference>